<dbReference type="EMBL" id="JACDQQ010002762">
    <property type="protein sequence ID" value="MBA0088953.1"/>
    <property type="molecule type" value="Genomic_DNA"/>
</dbReference>
<sequence>MDYVNSVLRNGIKAPAHGSSEMPVWGPLLRTVSGGDEAIVEMRIRNLVRYVESLQAK</sequence>
<evidence type="ECO:0000313" key="1">
    <source>
        <dbReference type="EMBL" id="MBA0088953.1"/>
    </source>
</evidence>
<organism evidence="1 2">
    <name type="scientific">Candidatus Acidiferrum panamense</name>
    <dbReference type="NCBI Taxonomy" id="2741543"/>
    <lineage>
        <taxon>Bacteria</taxon>
        <taxon>Pseudomonadati</taxon>
        <taxon>Acidobacteriota</taxon>
        <taxon>Terriglobia</taxon>
        <taxon>Candidatus Acidiferrales</taxon>
        <taxon>Candidatus Acidiferrum</taxon>
    </lineage>
</organism>
<dbReference type="AlphaFoldDB" id="A0A7V8NWV6"/>
<gene>
    <name evidence="1" type="ORF">HRJ53_28525</name>
</gene>
<keyword evidence="2" id="KW-1185">Reference proteome</keyword>
<reference evidence="1" key="1">
    <citation type="submission" date="2020-06" db="EMBL/GenBank/DDBJ databases">
        <title>Legume-microbial interactions unlock mineral nutrients during tropical forest succession.</title>
        <authorList>
            <person name="Epihov D.Z."/>
        </authorList>
    </citation>
    <scope>NUCLEOTIDE SEQUENCE [LARGE SCALE GENOMIC DNA]</scope>
    <source>
        <strain evidence="1">Pan2503</strain>
    </source>
</reference>
<comment type="caution">
    <text evidence="1">The sequence shown here is derived from an EMBL/GenBank/DDBJ whole genome shotgun (WGS) entry which is preliminary data.</text>
</comment>
<protein>
    <submittedName>
        <fullName evidence="1">Uncharacterized protein</fullName>
    </submittedName>
</protein>
<proteinExistence type="predicted"/>
<accession>A0A7V8NWV6</accession>
<evidence type="ECO:0000313" key="2">
    <source>
        <dbReference type="Proteomes" id="UP000567293"/>
    </source>
</evidence>
<dbReference type="Proteomes" id="UP000567293">
    <property type="component" value="Unassembled WGS sequence"/>
</dbReference>
<name>A0A7V8NWV6_9BACT</name>